<sequence>MGSSRTSTYPSSTSDLPDTGSGSLLPWSNPMSFGLSENLLRKPLPVMHNTLPTWRQHAHVVHIVDFNAEPQASTINEAPPETEGGIESGIFIQTHHIRMSGDLYMPHQSPYSCYYELERQEFHNITQHECFNSASPIGFIYDKDYEHEFGQLLHQSQLPCTKNSSALPNKLHRNNNDENLSPCTTTE</sequence>
<organism evidence="2 3">
    <name type="scientific">Fusarium tricinctum</name>
    <dbReference type="NCBI Taxonomy" id="61284"/>
    <lineage>
        <taxon>Eukaryota</taxon>
        <taxon>Fungi</taxon>
        <taxon>Dikarya</taxon>
        <taxon>Ascomycota</taxon>
        <taxon>Pezizomycotina</taxon>
        <taxon>Sordariomycetes</taxon>
        <taxon>Hypocreomycetidae</taxon>
        <taxon>Hypocreales</taxon>
        <taxon>Nectriaceae</taxon>
        <taxon>Fusarium</taxon>
        <taxon>Fusarium tricinctum species complex</taxon>
    </lineage>
</organism>
<evidence type="ECO:0000256" key="1">
    <source>
        <dbReference type="SAM" id="MobiDB-lite"/>
    </source>
</evidence>
<keyword evidence="3" id="KW-1185">Reference proteome</keyword>
<dbReference type="AlphaFoldDB" id="A0A8K0S4S8"/>
<name>A0A8K0S4S8_9HYPO</name>
<protein>
    <submittedName>
        <fullName evidence="2">Uncharacterized protein</fullName>
    </submittedName>
</protein>
<feature type="region of interest" description="Disordered" evidence="1">
    <location>
        <begin position="164"/>
        <end position="187"/>
    </location>
</feature>
<feature type="region of interest" description="Disordered" evidence="1">
    <location>
        <begin position="1"/>
        <end position="23"/>
    </location>
</feature>
<dbReference type="Proteomes" id="UP000813427">
    <property type="component" value="Unassembled WGS sequence"/>
</dbReference>
<evidence type="ECO:0000313" key="3">
    <source>
        <dbReference type="Proteomes" id="UP000813427"/>
    </source>
</evidence>
<dbReference type="OrthoDB" id="4969524at2759"/>
<dbReference type="EMBL" id="JAGPXF010000002">
    <property type="protein sequence ID" value="KAH7256772.1"/>
    <property type="molecule type" value="Genomic_DNA"/>
</dbReference>
<comment type="caution">
    <text evidence="2">The sequence shown here is derived from an EMBL/GenBank/DDBJ whole genome shotgun (WGS) entry which is preliminary data.</text>
</comment>
<reference evidence="2" key="1">
    <citation type="journal article" date="2021" name="Nat. Commun.">
        <title>Genetic determinants of endophytism in the Arabidopsis root mycobiome.</title>
        <authorList>
            <person name="Mesny F."/>
            <person name="Miyauchi S."/>
            <person name="Thiergart T."/>
            <person name="Pickel B."/>
            <person name="Atanasova L."/>
            <person name="Karlsson M."/>
            <person name="Huettel B."/>
            <person name="Barry K.W."/>
            <person name="Haridas S."/>
            <person name="Chen C."/>
            <person name="Bauer D."/>
            <person name="Andreopoulos W."/>
            <person name="Pangilinan J."/>
            <person name="LaButti K."/>
            <person name="Riley R."/>
            <person name="Lipzen A."/>
            <person name="Clum A."/>
            <person name="Drula E."/>
            <person name="Henrissat B."/>
            <person name="Kohler A."/>
            <person name="Grigoriev I.V."/>
            <person name="Martin F.M."/>
            <person name="Hacquard S."/>
        </authorList>
    </citation>
    <scope>NUCLEOTIDE SEQUENCE</scope>
    <source>
        <strain evidence="2">MPI-SDFR-AT-0068</strain>
    </source>
</reference>
<accession>A0A8K0S4S8</accession>
<gene>
    <name evidence="2" type="ORF">BKA59DRAFT_522113</name>
</gene>
<evidence type="ECO:0000313" key="2">
    <source>
        <dbReference type="EMBL" id="KAH7256772.1"/>
    </source>
</evidence>
<feature type="compositionally biased region" description="Polar residues" evidence="1">
    <location>
        <begin position="177"/>
        <end position="187"/>
    </location>
</feature>
<feature type="compositionally biased region" description="Low complexity" evidence="1">
    <location>
        <begin position="1"/>
        <end position="14"/>
    </location>
</feature>
<proteinExistence type="predicted"/>